<reference evidence="6" key="1">
    <citation type="submission" date="2022-01" db="EMBL/GenBank/DDBJ databases">
        <authorList>
            <person name="King R."/>
        </authorList>
    </citation>
    <scope>NUCLEOTIDE SEQUENCE</scope>
</reference>
<dbReference type="Gene3D" id="1.10.287.3980">
    <property type="match status" value="1"/>
</dbReference>
<gene>
    <name evidence="6" type="ORF">CHIRRI_LOCUS6941</name>
</gene>
<reference evidence="6" key="2">
    <citation type="submission" date="2022-10" db="EMBL/GenBank/DDBJ databases">
        <authorList>
            <consortium name="ENA_rothamsted_submissions"/>
            <consortium name="culmorum"/>
            <person name="King R."/>
        </authorList>
    </citation>
    <scope>NUCLEOTIDE SEQUENCE</scope>
</reference>
<dbReference type="GO" id="GO:0003735">
    <property type="term" value="F:structural constituent of ribosome"/>
    <property type="evidence" value="ECO:0007669"/>
    <property type="project" value="InterPro"/>
</dbReference>
<dbReference type="Proteomes" id="UP001153620">
    <property type="component" value="Chromosome 2"/>
</dbReference>
<dbReference type="GO" id="GO:0006412">
    <property type="term" value="P:translation"/>
    <property type="evidence" value="ECO:0007669"/>
    <property type="project" value="InterPro"/>
</dbReference>
<evidence type="ECO:0000256" key="4">
    <source>
        <dbReference type="ARBA" id="ARBA00035274"/>
    </source>
</evidence>
<keyword evidence="3" id="KW-0687">Ribonucleoprotein</keyword>
<evidence type="ECO:0000256" key="3">
    <source>
        <dbReference type="ARBA" id="ARBA00023274"/>
    </source>
</evidence>
<keyword evidence="7" id="KW-1185">Reference proteome</keyword>
<evidence type="ECO:0000256" key="5">
    <source>
        <dbReference type="ARBA" id="ARBA00035434"/>
    </source>
</evidence>
<evidence type="ECO:0000256" key="1">
    <source>
        <dbReference type="ARBA" id="ARBA00010111"/>
    </source>
</evidence>
<evidence type="ECO:0000313" key="7">
    <source>
        <dbReference type="Proteomes" id="UP001153620"/>
    </source>
</evidence>
<accession>A0A9N9WSD9</accession>
<dbReference type="OrthoDB" id="431691at2759"/>
<dbReference type="AlphaFoldDB" id="A0A9N9WSD9"/>
<dbReference type="EMBL" id="OU895878">
    <property type="protein sequence ID" value="CAG9804046.1"/>
    <property type="molecule type" value="Genomic_DNA"/>
</dbReference>
<proteinExistence type="inferred from homology"/>
<dbReference type="PANTHER" id="PTHR14503:SF4">
    <property type="entry name" value="LARGE RIBOSOMAL SUBUNIT PROTEIN BL34M"/>
    <property type="match status" value="1"/>
</dbReference>
<dbReference type="InterPro" id="IPR000271">
    <property type="entry name" value="Ribosomal_bL34"/>
</dbReference>
<organism evidence="6 7">
    <name type="scientific">Chironomus riparius</name>
    <dbReference type="NCBI Taxonomy" id="315576"/>
    <lineage>
        <taxon>Eukaryota</taxon>
        <taxon>Metazoa</taxon>
        <taxon>Ecdysozoa</taxon>
        <taxon>Arthropoda</taxon>
        <taxon>Hexapoda</taxon>
        <taxon>Insecta</taxon>
        <taxon>Pterygota</taxon>
        <taxon>Neoptera</taxon>
        <taxon>Endopterygota</taxon>
        <taxon>Diptera</taxon>
        <taxon>Nematocera</taxon>
        <taxon>Chironomoidea</taxon>
        <taxon>Chironomidae</taxon>
        <taxon>Chironominae</taxon>
        <taxon>Chironomus</taxon>
    </lineage>
</organism>
<sequence>MLQLVKSVGSFLQRSTHVLCNTSLITSNALAIEPNTAWSKVFLRTNIRNNFPRAREGKRVKVHGWKTRLSTLNGKQILWRRILKGRHVLSH</sequence>
<evidence type="ECO:0000256" key="2">
    <source>
        <dbReference type="ARBA" id="ARBA00022980"/>
    </source>
</evidence>
<keyword evidence="2" id="KW-0689">Ribosomal protein</keyword>
<dbReference type="Pfam" id="PF00468">
    <property type="entry name" value="Ribosomal_L34"/>
    <property type="match status" value="1"/>
</dbReference>
<name>A0A9N9WSD9_9DIPT</name>
<protein>
    <recommendedName>
        <fullName evidence="4">Large ribosomal subunit protein bL34m</fullName>
    </recommendedName>
    <alternativeName>
        <fullName evidence="5">39S ribosomal protein L34, mitochondrial</fullName>
    </alternativeName>
</protein>
<evidence type="ECO:0000313" key="6">
    <source>
        <dbReference type="EMBL" id="CAG9804046.1"/>
    </source>
</evidence>
<comment type="similarity">
    <text evidence="1">Belongs to the bacterial ribosomal protein bL34 family.</text>
</comment>
<dbReference type="PANTHER" id="PTHR14503">
    <property type="entry name" value="MITOCHONDRIAL RIBOSOMAL PROTEIN 34 FAMILY MEMBER"/>
    <property type="match status" value="1"/>
</dbReference>
<dbReference type="GO" id="GO:0005762">
    <property type="term" value="C:mitochondrial large ribosomal subunit"/>
    <property type="evidence" value="ECO:0007669"/>
    <property type="project" value="TreeGrafter"/>
</dbReference>